<protein>
    <recommendedName>
        <fullName evidence="4">Lipoprotein</fullName>
    </recommendedName>
</protein>
<evidence type="ECO:0000256" key="1">
    <source>
        <dbReference type="SAM" id="SignalP"/>
    </source>
</evidence>
<reference evidence="3" key="1">
    <citation type="journal article" date="2019" name="Int. J. Syst. Evol. Microbiol.">
        <title>The Global Catalogue of Microorganisms (GCM) 10K type strain sequencing project: providing services to taxonomists for standard genome sequencing and annotation.</title>
        <authorList>
            <consortium name="The Broad Institute Genomics Platform"/>
            <consortium name="The Broad Institute Genome Sequencing Center for Infectious Disease"/>
            <person name="Wu L."/>
            <person name="Ma J."/>
        </authorList>
    </citation>
    <scope>NUCLEOTIDE SEQUENCE [LARGE SCALE GENOMIC DNA]</scope>
    <source>
        <strain evidence="3">JCM 17064</strain>
    </source>
</reference>
<feature type="chain" id="PRO_5046302756" description="Lipoprotein" evidence="1">
    <location>
        <begin position="25"/>
        <end position="175"/>
    </location>
</feature>
<keyword evidence="1" id="KW-0732">Signal</keyword>
<dbReference type="Proteomes" id="UP001500968">
    <property type="component" value="Unassembled WGS sequence"/>
</dbReference>
<dbReference type="Pfam" id="PF19765">
    <property type="entry name" value="DUF6252"/>
    <property type="match status" value="1"/>
</dbReference>
<dbReference type="EMBL" id="BAABCR010000015">
    <property type="protein sequence ID" value="GAA4036935.1"/>
    <property type="molecule type" value="Genomic_DNA"/>
</dbReference>
<accession>A0ABP7U6H5</accession>
<dbReference type="PROSITE" id="PS51257">
    <property type="entry name" value="PROKAR_LIPOPROTEIN"/>
    <property type="match status" value="1"/>
</dbReference>
<evidence type="ECO:0008006" key="4">
    <source>
        <dbReference type="Google" id="ProtNLM"/>
    </source>
</evidence>
<organism evidence="2 3">
    <name type="scientific">Flavobacterium cheonhonense</name>
    <dbReference type="NCBI Taxonomy" id="706185"/>
    <lineage>
        <taxon>Bacteria</taxon>
        <taxon>Pseudomonadati</taxon>
        <taxon>Bacteroidota</taxon>
        <taxon>Flavobacteriia</taxon>
        <taxon>Flavobacteriales</taxon>
        <taxon>Flavobacteriaceae</taxon>
        <taxon>Flavobacterium</taxon>
    </lineage>
</organism>
<dbReference type="RefSeq" id="WP_324690217.1">
    <property type="nucleotide sequence ID" value="NZ_BAABCR010000015.1"/>
</dbReference>
<keyword evidence="3" id="KW-1185">Reference proteome</keyword>
<name>A0ABP7U6H5_9FLAO</name>
<comment type="caution">
    <text evidence="2">The sequence shown here is derived from an EMBL/GenBank/DDBJ whole genome shotgun (WGS) entry which is preliminary data.</text>
</comment>
<gene>
    <name evidence="2" type="ORF">GCM10022386_23300</name>
</gene>
<evidence type="ECO:0000313" key="3">
    <source>
        <dbReference type="Proteomes" id="UP001500968"/>
    </source>
</evidence>
<feature type="signal peptide" evidence="1">
    <location>
        <begin position="1"/>
        <end position="24"/>
    </location>
</feature>
<evidence type="ECO:0000313" key="2">
    <source>
        <dbReference type="EMBL" id="GAA4036935.1"/>
    </source>
</evidence>
<sequence length="175" mass="17948">MKTIKKIGLFFAIALISLTTSCSSDDNGGGGSNATLGTVKAKVGGANYTSMEMGTFATKQVIGGLTTIIVQGSDASGKAIQIIITGYDGLGSYEISEDAAISTVASYIESNISNPMNSLVWAAPYENSGVAGTVTITEISETNVKGTFNFTGKNQAGEDTKAVTNGAFNVNFTSN</sequence>
<proteinExistence type="predicted"/>
<dbReference type="InterPro" id="IPR046219">
    <property type="entry name" value="DUF6252"/>
</dbReference>